<proteinExistence type="predicted"/>
<gene>
    <name evidence="1" type="ORF">PA3_26430</name>
</gene>
<comment type="caution">
    <text evidence="1">The sequence shown here is derived from an EMBL/GenBank/DDBJ whole genome shotgun (WGS) entry which is preliminary data.</text>
</comment>
<dbReference type="EMBL" id="BJLJ01000011">
    <property type="protein sequence ID" value="GEA68485.1"/>
    <property type="molecule type" value="Genomic_DNA"/>
</dbReference>
<dbReference type="AlphaFoldDB" id="A0A4Y3JBB1"/>
<organism evidence="1 2">
    <name type="scientific">Acinetobacter pittii</name>
    <name type="common">Acinetobacter genomosp. 3</name>
    <dbReference type="NCBI Taxonomy" id="48296"/>
    <lineage>
        <taxon>Bacteria</taxon>
        <taxon>Pseudomonadati</taxon>
        <taxon>Pseudomonadota</taxon>
        <taxon>Gammaproteobacteria</taxon>
        <taxon>Moraxellales</taxon>
        <taxon>Moraxellaceae</taxon>
        <taxon>Acinetobacter</taxon>
        <taxon>Acinetobacter calcoaceticus/baumannii complex</taxon>
    </lineage>
</organism>
<protein>
    <submittedName>
        <fullName evidence="1">Uncharacterized protein</fullName>
    </submittedName>
</protein>
<dbReference type="RefSeq" id="WP_049082776.1">
    <property type="nucleotide sequence ID" value="NZ_BJLJ01000011.1"/>
</dbReference>
<accession>A0A4Y3JBB1</accession>
<evidence type="ECO:0000313" key="1">
    <source>
        <dbReference type="EMBL" id="GEA68485.1"/>
    </source>
</evidence>
<evidence type="ECO:0000313" key="2">
    <source>
        <dbReference type="Proteomes" id="UP000317717"/>
    </source>
</evidence>
<dbReference type="Proteomes" id="UP000317717">
    <property type="component" value="Unassembled WGS sequence"/>
</dbReference>
<reference evidence="1 2" key="1">
    <citation type="submission" date="2019-06" db="EMBL/GenBank/DDBJ databases">
        <title>Whole genome shotgun sequence of Acinetobacter pittii NBRC 110514.</title>
        <authorList>
            <person name="Hosoyama A."/>
            <person name="Uohara A."/>
            <person name="Ohji S."/>
            <person name="Ichikawa N."/>
        </authorList>
    </citation>
    <scope>NUCLEOTIDE SEQUENCE [LARGE SCALE GENOMIC DNA]</scope>
    <source>
        <strain evidence="1 2">NBRC 110514</strain>
    </source>
</reference>
<sequence length="128" mass="15525">MKYFRNQNTGEVFAFEADLIEMTSEEIDRHLNPQKYLSDEEKEQLRLAEFKPLTRRQFKLTLLQYELLETLEQAIANIEDQVLKTRIQIEYNESEKFERSNESVKYMLTLLKRSDDEIDEMWRYAMTV</sequence>
<name>A0A4Y3JBB1_ACIPI</name>